<organism evidence="7 8">
    <name type="scientific">Pythium insidiosum</name>
    <name type="common">Pythiosis disease agent</name>
    <dbReference type="NCBI Taxonomy" id="114742"/>
    <lineage>
        <taxon>Eukaryota</taxon>
        <taxon>Sar</taxon>
        <taxon>Stramenopiles</taxon>
        <taxon>Oomycota</taxon>
        <taxon>Peronosporomycetes</taxon>
        <taxon>Pythiales</taxon>
        <taxon>Pythiaceae</taxon>
        <taxon>Pythium</taxon>
    </lineage>
</organism>
<dbReference type="FunFam" id="3.90.190.10:FF:000006">
    <property type="entry name" value="Dual specificity protein phosphatase CDC14B"/>
    <property type="match status" value="1"/>
</dbReference>
<evidence type="ECO:0000256" key="3">
    <source>
        <dbReference type="ARBA" id="ARBA00022801"/>
    </source>
</evidence>
<feature type="compositionally biased region" description="Basic and acidic residues" evidence="5">
    <location>
        <begin position="449"/>
        <end position="458"/>
    </location>
</feature>
<gene>
    <name evidence="7" type="ORF">P43SY_009644</name>
</gene>
<keyword evidence="4" id="KW-0904">Protein phosphatase</keyword>
<keyword evidence="3" id="KW-0378">Hydrolase</keyword>
<dbReference type="InterPro" id="IPR000387">
    <property type="entry name" value="Tyr_Pase_dom"/>
</dbReference>
<evidence type="ECO:0000256" key="4">
    <source>
        <dbReference type="ARBA" id="ARBA00022912"/>
    </source>
</evidence>
<reference evidence="7" key="1">
    <citation type="submission" date="2021-12" db="EMBL/GenBank/DDBJ databases">
        <title>Prjna785345.</title>
        <authorList>
            <person name="Rujirawat T."/>
            <person name="Krajaejun T."/>
        </authorList>
    </citation>
    <scope>NUCLEOTIDE SEQUENCE</scope>
    <source>
        <strain evidence="7">Pi057C3</strain>
    </source>
</reference>
<feature type="region of interest" description="Disordered" evidence="5">
    <location>
        <begin position="449"/>
        <end position="492"/>
    </location>
</feature>
<feature type="region of interest" description="Disordered" evidence="5">
    <location>
        <begin position="187"/>
        <end position="206"/>
    </location>
</feature>
<dbReference type="Gene3D" id="3.90.190.10">
    <property type="entry name" value="Protein tyrosine phosphatase superfamily"/>
    <property type="match status" value="1"/>
</dbReference>
<name>A0AAD5M268_PYTIN</name>
<dbReference type="InterPro" id="IPR057023">
    <property type="entry name" value="PTP-SAK"/>
</dbReference>
<dbReference type="EC" id="3.1.3.48" evidence="2"/>
<evidence type="ECO:0000313" key="7">
    <source>
        <dbReference type="EMBL" id="KAJ0399585.1"/>
    </source>
</evidence>
<dbReference type="Proteomes" id="UP001209570">
    <property type="component" value="Unassembled WGS sequence"/>
</dbReference>
<evidence type="ECO:0000259" key="6">
    <source>
        <dbReference type="PROSITE" id="PS50056"/>
    </source>
</evidence>
<accession>A0AAD5M268</accession>
<sequence length="612" mass="64576">MKRRSAVTSRPIEFLPRRFFLVITRETPTLSVSSPRAEGSQSSALAMPLTPGLTSVELTRDVLQPAPHEQPLDLRHTLRVCRLLNAQRQAIDAPSPAPSRLPASAVTGRPRQLHFFLRSRRLADVSDAIQLLARWRLLCLQLSPTEAVAPFQHLQSLGDGAMRRLVASLSGLAKGVAQELLVPPRHFSSLDDGTQSPMTRAPSGGSLDPCFTRVTKRFLVFASPQDPVAAPGAPLLGPTLPEQPPSAVGTTPTPASRLSVAQLVPLLKQHRVTMVVRLNAEPRYDDQLIICSGIEHLDLSTPSDDDAPLDRLAIARFLESCENSQGVVAVHSSTGSGRAALCVACFLVKHARMSAAEATAWLRLCRPGALTLAHERLLGELQASLWRDGDEYRRLMEESLAFGAGAASTLTVSGGGQSADEPPAAMRLSSQFSVGRIALGRDSLLGTKDRAAAREKESPPSTRLALQAPASVGSVEPSAKPPGSAAPPTTLHRAHGSFRDIQAAQQLVAADPTLLRQRPLTQGAAGRRRLLDHHHHRSTSGSGSTSGGSASGSSDGGSLRVDFATMHKFVHQAGAAATSREAESGLTPRRPLTTASAGGTGGASTGSGSGAL</sequence>
<protein>
    <recommendedName>
        <fullName evidence="2">protein-tyrosine-phosphatase</fullName>
        <ecNumber evidence="2">3.1.3.48</ecNumber>
    </recommendedName>
</protein>
<dbReference type="PANTHER" id="PTHR23339">
    <property type="entry name" value="TYROSINE SPECIFIC PROTEIN PHOSPHATASE AND DUAL SPECIFICITY PROTEIN PHOSPHATASE"/>
    <property type="match status" value="1"/>
</dbReference>
<dbReference type="AlphaFoldDB" id="A0AAD5M268"/>
<keyword evidence="8" id="KW-1185">Reference proteome</keyword>
<dbReference type="InterPro" id="IPR029021">
    <property type="entry name" value="Prot-tyrosine_phosphatase-like"/>
</dbReference>
<feature type="domain" description="Tyrosine specific protein phosphatases" evidence="6">
    <location>
        <begin position="315"/>
        <end position="377"/>
    </location>
</feature>
<evidence type="ECO:0000313" key="8">
    <source>
        <dbReference type="Proteomes" id="UP001209570"/>
    </source>
</evidence>
<evidence type="ECO:0000256" key="2">
    <source>
        <dbReference type="ARBA" id="ARBA00013064"/>
    </source>
</evidence>
<proteinExistence type="inferred from homology"/>
<feature type="region of interest" description="Disordered" evidence="5">
    <location>
        <begin position="232"/>
        <end position="254"/>
    </location>
</feature>
<feature type="compositionally biased region" description="Gly residues" evidence="5">
    <location>
        <begin position="598"/>
        <end position="612"/>
    </location>
</feature>
<dbReference type="EMBL" id="JAKCXM010000178">
    <property type="protein sequence ID" value="KAJ0399585.1"/>
    <property type="molecule type" value="Genomic_DNA"/>
</dbReference>
<dbReference type="Pfam" id="PF22784">
    <property type="entry name" value="PTP-SAK"/>
    <property type="match status" value="1"/>
</dbReference>
<feature type="region of interest" description="Disordered" evidence="5">
    <location>
        <begin position="574"/>
        <end position="612"/>
    </location>
</feature>
<dbReference type="InterPro" id="IPR050561">
    <property type="entry name" value="PTP"/>
</dbReference>
<dbReference type="GO" id="GO:0004725">
    <property type="term" value="F:protein tyrosine phosphatase activity"/>
    <property type="evidence" value="ECO:0007669"/>
    <property type="project" value="UniProtKB-EC"/>
</dbReference>
<feature type="region of interest" description="Disordered" evidence="5">
    <location>
        <begin position="526"/>
        <end position="559"/>
    </location>
</feature>
<comment type="caution">
    <text evidence="7">The sequence shown here is derived from an EMBL/GenBank/DDBJ whole genome shotgun (WGS) entry which is preliminary data.</text>
</comment>
<comment type="similarity">
    <text evidence="1">Belongs to the protein-tyrosine phosphatase family. Non-receptor class CDC14 subfamily.</text>
</comment>
<feature type="compositionally biased region" description="Basic residues" evidence="5">
    <location>
        <begin position="526"/>
        <end position="538"/>
    </location>
</feature>
<evidence type="ECO:0000256" key="1">
    <source>
        <dbReference type="ARBA" id="ARBA00007315"/>
    </source>
</evidence>
<dbReference type="PROSITE" id="PS50056">
    <property type="entry name" value="TYR_PHOSPHATASE_2"/>
    <property type="match status" value="1"/>
</dbReference>
<feature type="compositionally biased region" description="Low complexity" evidence="5">
    <location>
        <begin position="477"/>
        <end position="488"/>
    </location>
</feature>
<dbReference type="SUPFAM" id="SSF52799">
    <property type="entry name" value="(Phosphotyrosine protein) phosphatases II"/>
    <property type="match status" value="1"/>
</dbReference>
<evidence type="ECO:0000256" key="5">
    <source>
        <dbReference type="SAM" id="MobiDB-lite"/>
    </source>
</evidence>